<dbReference type="AlphaFoldDB" id="A0A1R2ARK3"/>
<gene>
    <name evidence="6" type="ORF">SteCoe_35774</name>
</gene>
<dbReference type="SMART" id="SM00291">
    <property type="entry name" value="ZnF_ZZ"/>
    <property type="match status" value="1"/>
</dbReference>
<feature type="region of interest" description="Disordered" evidence="4">
    <location>
        <begin position="403"/>
        <end position="425"/>
    </location>
</feature>
<dbReference type="Pfam" id="PF13905">
    <property type="entry name" value="Thioredoxin_8"/>
    <property type="match status" value="1"/>
</dbReference>
<dbReference type="InterPro" id="IPR012336">
    <property type="entry name" value="Thioredoxin-like_fold"/>
</dbReference>
<evidence type="ECO:0000313" key="6">
    <source>
        <dbReference type="EMBL" id="OMJ67147.1"/>
    </source>
</evidence>
<dbReference type="OrthoDB" id="312690at2759"/>
<dbReference type="InterPro" id="IPR043145">
    <property type="entry name" value="Znf_ZZ_sf"/>
</dbReference>
<dbReference type="PANTHER" id="PTHR42852:SF13">
    <property type="entry name" value="PROTEIN DIPZ"/>
    <property type="match status" value="1"/>
</dbReference>
<keyword evidence="1" id="KW-0479">Metal-binding</keyword>
<reference evidence="6 7" key="1">
    <citation type="submission" date="2016-11" db="EMBL/GenBank/DDBJ databases">
        <title>The macronuclear genome of Stentor coeruleus: a giant cell with tiny introns.</title>
        <authorList>
            <person name="Slabodnick M."/>
            <person name="Ruby J.G."/>
            <person name="Reiff S.B."/>
            <person name="Swart E.C."/>
            <person name="Gosai S."/>
            <person name="Prabakaran S."/>
            <person name="Witkowska E."/>
            <person name="Larue G.E."/>
            <person name="Fisher S."/>
            <person name="Freeman R.M."/>
            <person name="Gunawardena J."/>
            <person name="Chu W."/>
            <person name="Stover N.A."/>
            <person name="Gregory B.D."/>
            <person name="Nowacki M."/>
            <person name="Derisi J."/>
            <person name="Roy S.W."/>
            <person name="Marshall W.F."/>
            <person name="Sood P."/>
        </authorList>
    </citation>
    <scope>NUCLEOTIDE SEQUENCE [LARGE SCALE GENOMIC DNA]</scope>
    <source>
        <strain evidence="6">WM001</strain>
    </source>
</reference>
<dbReference type="SUPFAM" id="SSF52833">
    <property type="entry name" value="Thioredoxin-like"/>
    <property type="match status" value="1"/>
</dbReference>
<dbReference type="PROSITE" id="PS51352">
    <property type="entry name" value="THIOREDOXIN_2"/>
    <property type="match status" value="1"/>
</dbReference>
<dbReference type="InterPro" id="IPR050553">
    <property type="entry name" value="Thioredoxin_ResA/DsbE_sf"/>
</dbReference>
<evidence type="ECO:0000256" key="4">
    <source>
        <dbReference type="SAM" id="MobiDB-lite"/>
    </source>
</evidence>
<evidence type="ECO:0000259" key="5">
    <source>
        <dbReference type="PROSITE" id="PS51352"/>
    </source>
</evidence>
<name>A0A1R2ARK3_9CILI</name>
<dbReference type="Gene3D" id="3.30.60.90">
    <property type="match status" value="1"/>
</dbReference>
<dbReference type="GO" id="GO:0008270">
    <property type="term" value="F:zinc ion binding"/>
    <property type="evidence" value="ECO:0007669"/>
    <property type="project" value="UniProtKB-KW"/>
</dbReference>
<evidence type="ECO:0000313" key="7">
    <source>
        <dbReference type="Proteomes" id="UP000187209"/>
    </source>
</evidence>
<dbReference type="InterPro" id="IPR013766">
    <property type="entry name" value="Thioredoxin_domain"/>
</dbReference>
<dbReference type="PANTHER" id="PTHR42852">
    <property type="entry name" value="THIOL:DISULFIDE INTERCHANGE PROTEIN DSBE"/>
    <property type="match status" value="1"/>
</dbReference>
<evidence type="ECO:0000256" key="3">
    <source>
        <dbReference type="ARBA" id="ARBA00022833"/>
    </source>
</evidence>
<dbReference type="Gene3D" id="3.40.30.10">
    <property type="entry name" value="Glutaredoxin"/>
    <property type="match status" value="1"/>
</dbReference>
<dbReference type="EMBL" id="MPUH01001556">
    <property type="protein sequence ID" value="OMJ67147.1"/>
    <property type="molecule type" value="Genomic_DNA"/>
</dbReference>
<feature type="domain" description="Thioredoxin" evidence="5">
    <location>
        <begin position="77"/>
        <end position="222"/>
    </location>
</feature>
<organism evidence="6 7">
    <name type="scientific">Stentor coeruleus</name>
    <dbReference type="NCBI Taxonomy" id="5963"/>
    <lineage>
        <taxon>Eukaryota</taxon>
        <taxon>Sar</taxon>
        <taxon>Alveolata</taxon>
        <taxon>Ciliophora</taxon>
        <taxon>Postciliodesmatophora</taxon>
        <taxon>Heterotrichea</taxon>
        <taxon>Heterotrichida</taxon>
        <taxon>Stentoridae</taxon>
        <taxon>Stentor</taxon>
    </lineage>
</organism>
<protein>
    <recommendedName>
        <fullName evidence="5">Thioredoxin domain-containing protein</fullName>
    </recommendedName>
</protein>
<dbReference type="CDD" id="cd02340">
    <property type="entry name" value="ZZ_NBR1_like"/>
    <property type="match status" value="1"/>
</dbReference>
<dbReference type="Pfam" id="PF00569">
    <property type="entry name" value="ZZ"/>
    <property type="match status" value="1"/>
</dbReference>
<accession>A0A1R2ARK3</accession>
<keyword evidence="2" id="KW-0863">Zinc-finger</keyword>
<dbReference type="InterPro" id="IPR000433">
    <property type="entry name" value="Znf_ZZ"/>
</dbReference>
<comment type="caution">
    <text evidence="6">The sequence shown here is derived from an EMBL/GenBank/DDBJ whole genome shotgun (WGS) entry which is preliminary data.</text>
</comment>
<evidence type="ECO:0000256" key="2">
    <source>
        <dbReference type="ARBA" id="ARBA00022771"/>
    </source>
</evidence>
<dbReference type="CDD" id="cd02966">
    <property type="entry name" value="TlpA_like_family"/>
    <property type="match status" value="1"/>
</dbReference>
<dbReference type="SUPFAM" id="SSF57850">
    <property type="entry name" value="RING/U-box"/>
    <property type="match status" value="1"/>
</dbReference>
<keyword evidence="7" id="KW-1185">Reference proteome</keyword>
<sequence>MSDEARQLGEGLVRKFEEHGFNVQSFSYIRENYLSNKDRKSEYSSLSAFGKKDKLTELQATLTEKEQEIELDIDFGPQVGDQCPDLPVKIASSGEDKTLVFAEDDPKAYLIDFWATWCGPCQGPMAHNQEMLEHNPNWEGKAEIVCISLDDSNEAVNKRIEERKWNKVTSYWAGEQGFGAEAPQKFNVNGIPKCVLVKGGKVLWAGHPSERKLEEDINGLIEGKDLVQKVQPGAGEAAPIITQEEHNQMFERAHAKLEEFKQAHPALKAPEVISVYEWSLKKGVVGEKYSFYICGAFLSKYKDIGESFITSITEIFPNHINRIRYEETNAIERGTQCSLCNKNFGTDDVQYHCLFCDPKHYHCEECHNLPREGNGSAKLAHPHYVYRISKEADHLDELRFGPNRIPKNEPLAEDPADRTHRGVGCDNKNDPEGGCDGSVVGIRYKCAHCPDYDYCQNCMAKWAAGGTESMINTARNMGHLMSHVFIVIDFSVY</sequence>
<evidence type="ECO:0000256" key="1">
    <source>
        <dbReference type="ARBA" id="ARBA00022723"/>
    </source>
</evidence>
<keyword evidence="3" id="KW-0862">Zinc</keyword>
<dbReference type="InterPro" id="IPR036249">
    <property type="entry name" value="Thioredoxin-like_sf"/>
</dbReference>
<dbReference type="Proteomes" id="UP000187209">
    <property type="component" value="Unassembled WGS sequence"/>
</dbReference>
<proteinExistence type="predicted"/>